<evidence type="ECO:0000256" key="4">
    <source>
        <dbReference type="ARBA" id="ARBA00018753"/>
    </source>
</evidence>
<dbReference type="SUPFAM" id="SSF52374">
    <property type="entry name" value="Nucleotidylyl transferase"/>
    <property type="match status" value="1"/>
</dbReference>
<feature type="domain" description="tRNA synthetases class I catalytic" evidence="14">
    <location>
        <begin position="13"/>
        <end position="109"/>
    </location>
</feature>
<comment type="function">
    <text evidence="2">Is required not only for elongation of protein synthesis but also for the initiation of all mRNA translation through initiator tRNA(fMet) aminoacylation.</text>
</comment>
<keyword evidence="10 13" id="KW-0648">Protein biosynthesis</keyword>
<dbReference type="InterPro" id="IPR033911">
    <property type="entry name" value="MetRS_core"/>
</dbReference>
<dbReference type="CDD" id="cd00814">
    <property type="entry name" value="MetRS_core"/>
    <property type="match status" value="1"/>
</dbReference>
<dbReference type="PRINTS" id="PR01041">
    <property type="entry name" value="TRNASYNTHMET"/>
</dbReference>
<evidence type="ECO:0000313" key="16">
    <source>
        <dbReference type="EMBL" id="OGN39329.1"/>
    </source>
</evidence>
<dbReference type="NCBIfam" id="TIGR00398">
    <property type="entry name" value="metG"/>
    <property type="match status" value="1"/>
</dbReference>
<evidence type="ECO:0000256" key="2">
    <source>
        <dbReference type="ARBA" id="ARBA00003314"/>
    </source>
</evidence>
<feature type="domain" description="Methionyl/Leucyl tRNA synthetase" evidence="15">
    <location>
        <begin position="138"/>
        <end position="364"/>
    </location>
</feature>
<dbReference type="Gene3D" id="2.170.220.10">
    <property type="match status" value="1"/>
</dbReference>
<dbReference type="Pfam" id="PF09334">
    <property type="entry name" value="tRNA-synt_1g"/>
    <property type="match status" value="1"/>
</dbReference>
<evidence type="ECO:0000256" key="3">
    <source>
        <dbReference type="ARBA" id="ARBA00012838"/>
    </source>
</evidence>
<evidence type="ECO:0000256" key="12">
    <source>
        <dbReference type="ARBA" id="ARBA00030904"/>
    </source>
</evidence>
<dbReference type="Gene3D" id="3.40.50.620">
    <property type="entry name" value="HUPs"/>
    <property type="match status" value="1"/>
</dbReference>
<proteinExistence type="inferred from homology"/>
<name>A0A1F8HQC3_9BACT</name>
<accession>A0A1F8HQC3</accession>
<evidence type="ECO:0000256" key="6">
    <source>
        <dbReference type="ARBA" id="ARBA00022723"/>
    </source>
</evidence>
<keyword evidence="8" id="KW-0862">Zinc</keyword>
<dbReference type="SUPFAM" id="SSF47323">
    <property type="entry name" value="Anticodon-binding domain of a subclass of class I aminoacyl-tRNA synthetases"/>
    <property type="match status" value="1"/>
</dbReference>
<dbReference type="InterPro" id="IPR009080">
    <property type="entry name" value="tRNAsynth_Ia_anticodon-bd"/>
</dbReference>
<keyword evidence="6" id="KW-0479">Metal-binding</keyword>
<gene>
    <name evidence="16" type="ORF">A2606_02975</name>
</gene>
<dbReference type="Pfam" id="PF01406">
    <property type="entry name" value="tRNA-synt_1e"/>
    <property type="match status" value="1"/>
</dbReference>
<dbReference type="InterPro" id="IPR014758">
    <property type="entry name" value="Met-tRNA_synth"/>
</dbReference>
<dbReference type="InterPro" id="IPR032678">
    <property type="entry name" value="tRNA-synt_1_cat_dom"/>
</dbReference>
<dbReference type="FunFam" id="2.170.220.10:FF:000003">
    <property type="entry name" value="Methionine--tRNA ligase"/>
    <property type="match status" value="1"/>
</dbReference>
<dbReference type="Gene3D" id="1.10.730.10">
    <property type="entry name" value="Isoleucyl-tRNA Synthetase, Domain 1"/>
    <property type="match status" value="1"/>
</dbReference>
<comment type="cofactor">
    <cofactor evidence="1">
        <name>Zn(2+)</name>
        <dbReference type="ChEBI" id="CHEBI:29105"/>
    </cofactor>
</comment>
<dbReference type="GO" id="GO:0046872">
    <property type="term" value="F:metal ion binding"/>
    <property type="evidence" value="ECO:0007669"/>
    <property type="project" value="UniProtKB-KW"/>
</dbReference>
<keyword evidence="11 13" id="KW-0030">Aminoacyl-tRNA synthetase</keyword>
<dbReference type="GO" id="GO:0004825">
    <property type="term" value="F:methionine-tRNA ligase activity"/>
    <property type="evidence" value="ECO:0007669"/>
    <property type="project" value="UniProtKB-EC"/>
</dbReference>
<sequence length="476" mass="55461">MKSFYITTTLPYVNAEPHIGFAMEIVRADVIARWKKLNGFDVFFNTGTDEHGLKIYKKAQEEGIDVKKFVDKHSEKFKDLINLLGINKDVHFIRTTDEKHIDAAQELWKRCKTNGDIEKKIYKTKYCIGCELEKTDSELMDGGCPIHPNIEIETREEENYFFKFSKYQKKLLELYKSNPNFVVPDSRFNEIKSFVERGLEDFSISRLKEKMSWGVPVPDDPKHVMFVWFDALVSYVSTLGWPSDEENFKKFWVEGTPTQYAGKDNLRQQSAMWQAMLMSTGLPNSHRIVINGFINSGGQKMSKSLGNVINPTEMVNKYGVDGTRYILLRHINSFEDTDVTWERLNKWYEADLVNGLGNLVARIMQMATQYLNGYVGTSDAREMLEIGRFIENFELNRAIFSIWSYITDLDEMIQEEKPFELIKTDKIKAQKQVTFLVKELERIARNLKLFMPETAEKILKAIKENKKPENLFPRKD</sequence>
<dbReference type="AlphaFoldDB" id="A0A1F8HQC3"/>
<evidence type="ECO:0000259" key="15">
    <source>
        <dbReference type="Pfam" id="PF09334"/>
    </source>
</evidence>
<evidence type="ECO:0000256" key="11">
    <source>
        <dbReference type="ARBA" id="ARBA00023146"/>
    </source>
</evidence>
<evidence type="ECO:0000259" key="14">
    <source>
        <dbReference type="Pfam" id="PF01406"/>
    </source>
</evidence>
<dbReference type="GO" id="GO:0005524">
    <property type="term" value="F:ATP binding"/>
    <property type="evidence" value="ECO:0007669"/>
    <property type="project" value="UniProtKB-KW"/>
</dbReference>
<dbReference type="GO" id="GO:0006431">
    <property type="term" value="P:methionyl-tRNA aminoacylation"/>
    <property type="evidence" value="ECO:0007669"/>
    <property type="project" value="InterPro"/>
</dbReference>
<dbReference type="PANTHER" id="PTHR43326">
    <property type="entry name" value="METHIONYL-TRNA SYNTHETASE"/>
    <property type="match status" value="1"/>
</dbReference>
<keyword evidence="7 13" id="KW-0547">Nucleotide-binding</keyword>
<comment type="caution">
    <text evidence="16">The sequence shown here is derived from an EMBL/GenBank/DDBJ whole genome shotgun (WGS) entry which is preliminary data.</text>
</comment>
<evidence type="ECO:0000256" key="13">
    <source>
        <dbReference type="RuleBase" id="RU363039"/>
    </source>
</evidence>
<evidence type="ECO:0000256" key="10">
    <source>
        <dbReference type="ARBA" id="ARBA00022917"/>
    </source>
</evidence>
<reference evidence="16 17" key="1">
    <citation type="journal article" date="2016" name="Nat. Commun.">
        <title>Thousands of microbial genomes shed light on interconnected biogeochemical processes in an aquifer system.</title>
        <authorList>
            <person name="Anantharaman K."/>
            <person name="Brown C.T."/>
            <person name="Hug L.A."/>
            <person name="Sharon I."/>
            <person name="Castelle C.J."/>
            <person name="Probst A.J."/>
            <person name="Thomas B.C."/>
            <person name="Singh A."/>
            <person name="Wilkins M.J."/>
            <person name="Karaoz U."/>
            <person name="Brodie E.L."/>
            <person name="Williams K.H."/>
            <person name="Hubbard S.S."/>
            <person name="Banfield J.F."/>
        </authorList>
    </citation>
    <scope>NUCLEOTIDE SEQUENCE [LARGE SCALE GENOMIC DNA]</scope>
</reference>
<evidence type="ECO:0000256" key="1">
    <source>
        <dbReference type="ARBA" id="ARBA00001947"/>
    </source>
</evidence>
<evidence type="ECO:0000256" key="8">
    <source>
        <dbReference type="ARBA" id="ARBA00022833"/>
    </source>
</evidence>
<evidence type="ECO:0000256" key="5">
    <source>
        <dbReference type="ARBA" id="ARBA00022598"/>
    </source>
</evidence>
<dbReference type="Proteomes" id="UP000178043">
    <property type="component" value="Unassembled WGS sequence"/>
</dbReference>
<keyword evidence="5 13" id="KW-0436">Ligase</keyword>
<dbReference type="InterPro" id="IPR014729">
    <property type="entry name" value="Rossmann-like_a/b/a_fold"/>
</dbReference>
<dbReference type="PANTHER" id="PTHR43326:SF1">
    <property type="entry name" value="METHIONINE--TRNA LIGASE, MITOCHONDRIAL"/>
    <property type="match status" value="1"/>
</dbReference>
<evidence type="ECO:0000313" key="17">
    <source>
        <dbReference type="Proteomes" id="UP000178043"/>
    </source>
</evidence>
<keyword evidence="9 13" id="KW-0067">ATP-binding</keyword>
<protein>
    <recommendedName>
        <fullName evidence="4">Methionine--tRNA ligase</fullName>
        <ecNumber evidence="3">6.1.1.10</ecNumber>
    </recommendedName>
    <alternativeName>
        <fullName evidence="12">Methionyl-tRNA synthetase</fullName>
    </alternativeName>
</protein>
<organism evidence="16 17">
    <name type="scientific">Candidatus Yanofskybacteria bacterium RIFOXYD1_FULL_42_10</name>
    <dbReference type="NCBI Taxonomy" id="1802718"/>
    <lineage>
        <taxon>Bacteria</taxon>
        <taxon>Candidatus Yanofskyibacteriota</taxon>
    </lineage>
</organism>
<dbReference type="EMBL" id="MGLG01000056">
    <property type="protein sequence ID" value="OGN39329.1"/>
    <property type="molecule type" value="Genomic_DNA"/>
</dbReference>
<evidence type="ECO:0000256" key="7">
    <source>
        <dbReference type="ARBA" id="ARBA00022741"/>
    </source>
</evidence>
<evidence type="ECO:0000256" key="9">
    <source>
        <dbReference type="ARBA" id="ARBA00022840"/>
    </source>
</evidence>
<dbReference type="EC" id="6.1.1.10" evidence="3"/>
<comment type="similarity">
    <text evidence="13">Belongs to the class-I aminoacyl-tRNA synthetase family.</text>
</comment>
<dbReference type="InterPro" id="IPR015413">
    <property type="entry name" value="Methionyl/Leucyl_tRNA_Synth"/>
</dbReference>
<dbReference type="InterPro" id="IPR023457">
    <property type="entry name" value="Met-tRNA_synth_2"/>
</dbReference>